<feature type="region of interest" description="Disordered" evidence="1">
    <location>
        <begin position="249"/>
        <end position="280"/>
    </location>
</feature>
<name>A0A2T0AFB6_RHOTO</name>
<feature type="compositionally biased region" description="Basic and acidic residues" evidence="1">
    <location>
        <begin position="269"/>
        <end position="280"/>
    </location>
</feature>
<evidence type="ECO:0000313" key="2">
    <source>
        <dbReference type="EMBL" id="PRQ76697.1"/>
    </source>
</evidence>
<feature type="compositionally biased region" description="Polar residues" evidence="1">
    <location>
        <begin position="249"/>
        <end position="258"/>
    </location>
</feature>
<accession>A0A2T0AFB6</accession>
<dbReference type="EMBL" id="LCTV02000002">
    <property type="protein sequence ID" value="PRQ76697.1"/>
    <property type="molecule type" value="Genomic_DNA"/>
</dbReference>
<evidence type="ECO:0000313" key="3">
    <source>
        <dbReference type="Proteomes" id="UP000239560"/>
    </source>
</evidence>
<dbReference type="OrthoDB" id="10539495at2759"/>
<feature type="compositionally biased region" description="Basic residues" evidence="1">
    <location>
        <begin position="259"/>
        <end position="268"/>
    </location>
</feature>
<reference evidence="2 3" key="1">
    <citation type="journal article" date="2018" name="Elife">
        <title>Functional genomics of lipid metabolism in the oleaginous yeast Rhodosporidium toruloides.</title>
        <authorList>
            <person name="Coradetti S.T."/>
            <person name="Pinel D."/>
            <person name="Geiselman G."/>
            <person name="Ito M."/>
            <person name="Mondo S."/>
            <person name="Reilly M.C."/>
            <person name="Cheng Y.F."/>
            <person name="Bauer S."/>
            <person name="Grigoriev I."/>
            <person name="Gladden J.M."/>
            <person name="Simmons B.A."/>
            <person name="Brem R."/>
            <person name="Arkin A.P."/>
            <person name="Skerker J.M."/>
        </authorList>
    </citation>
    <scope>NUCLEOTIDE SEQUENCE [LARGE SCALE GENOMIC DNA]</scope>
    <source>
        <strain evidence="2 3">NBRC 0880</strain>
    </source>
</reference>
<gene>
    <name evidence="2" type="ORF">AAT19DRAFT_12115</name>
</gene>
<organism evidence="2 3">
    <name type="scientific">Rhodotorula toruloides</name>
    <name type="common">Yeast</name>
    <name type="synonym">Rhodosporidium toruloides</name>
    <dbReference type="NCBI Taxonomy" id="5286"/>
    <lineage>
        <taxon>Eukaryota</taxon>
        <taxon>Fungi</taxon>
        <taxon>Dikarya</taxon>
        <taxon>Basidiomycota</taxon>
        <taxon>Pucciniomycotina</taxon>
        <taxon>Microbotryomycetes</taxon>
        <taxon>Sporidiobolales</taxon>
        <taxon>Sporidiobolaceae</taxon>
        <taxon>Rhodotorula</taxon>
    </lineage>
</organism>
<comment type="caution">
    <text evidence="2">The sequence shown here is derived from an EMBL/GenBank/DDBJ whole genome shotgun (WGS) entry which is preliminary data.</text>
</comment>
<protein>
    <submittedName>
        <fullName evidence="2">Uncharacterized protein</fullName>
    </submittedName>
</protein>
<proteinExistence type="predicted"/>
<sequence>MDRLANETLELILEYASTGVLLGRYTRPARGPAFHSRGLRMRWLASLQLVSRQFLQVVRSFAYNEVAVSSADQLELLTDHLDRNPDLALQPISLVIFASDPVMNGGTLVNGAAAWRGALLRFARCRPSIRGLEVYGPVDADDWWKWGVFDLSWVETFATALDRLLLANVVVAHDATIDRVQLSTLRTLVMCNYHVLVDPAAQPHLVLAAPTLRVNTAHQFLRRTCGIRHLELFDYTYLAADLTRSGPSSAGVLSTASHRQLRAHSKPPNRHDRVSDPRQD</sequence>
<evidence type="ECO:0000256" key="1">
    <source>
        <dbReference type="SAM" id="MobiDB-lite"/>
    </source>
</evidence>
<dbReference type="AlphaFoldDB" id="A0A2T0AFB6"/>
<dbReference type="Proteomes" id="UP000239560">
    <property type="component" value="Unassembled WGS sequence"/>
</dbReference>